<dbReference type="AlphaFoldDB" id="A0A9P0F395"/>
<evidence type="ECO:0000256" key="1">
    <source>
        <dbReference type="SAM" id="MobiDB-lite"/>
    </source>
</evidence>
<evidence type="ECO:0000313" key="2">
    <source>
        <dbReference type="EMBL" id="CAH0387093.1"/>
    </source>
</evidence>
<name>A0A9P0F395_BEMTA</name>
<feature type="compositionally biased region" description="Gly residues" evidence="1">
    <location>
        <begin position="155"/>
        <end position="165"/>
    </location>
</feature>
<evidence type="ECO:0000313" key="3">
    <source>
        <dbReference type="Proteomes" id="UP001152759"/>
    </source>
</evidence>
<gene>
    <name evidence="2" type="ORF">BEMITA_LOCUS6147</name>
</gene>
<dbReference type="EMBL" id="OU963864">
    <property type="protein sequence ID" value="CAH0387093.1"/>
    <property type="molecule type" value="Genomic_DNA"/>
</dbReference>
<feature type="region of interest" description="Disordered" evidence="1">
    <location>
        <begin position="152"/>
        <end position="191"/>
    </location>
</feature>
<dbReference type="Proteomes" id="UP001152759">
    <property type="component" value="Chromosome 3"/>
</dbReference>
<sequence length="191" mass="21365">MSTAEKKRINVEFRKASGLIIDQPKQGGDTSNDGNAARRFFENAKESAEIIGVSEQLIRRMHTILAVLSSGFSIDVEKFREYTFETAKLYVELYKWYPMPSTVYEVLLHGGDIINAFELPIGRGDRQSAVTLLQNEIFYQQDSVHQVQVQVHQRGQGGGRRGVSGRGWQEQRRGHGGAGRAGRAAREQAQA</sequence>
<reference evidence="2" key="1">
    <citation type="submission" date="2021-12" db="EMBL/GenBank/DDBJ databases">
        <authorList>
            <person name="King R."/>
        </authorList>
    </citation>
    <scope>NUCLEOTIDE SEQUENCE</scope>
</reference>
<proteinExistence type="predicted"/>
<accession>A0A9P0F395</accession>
<protein>
    <submittedName>
        <fullName evidence="2">Uncharacterized protein</fullName>
    </submittedName>
</protein>
<organism evidence="2 3">
    <name type="scientific">Bemisia tabaci</name>
    <name type="common">Sweetpotato whitefly</name>
    <name type="synonym">Aleurodes tabaci</name>
    <dbReference type="NCBI Taxonomy" id="7038"/>
    <lineage>
        <taxon>Eukaryota</taxon>
        <taxon>Metazoa</taxon>
        <taxon>Ecdysozoa</taxon>
        <taxon>Arthropoda</taxon>
        <taxon>Hexapoda</taxon>
        <taxon>Insecta</taxon>
        <taxon>Pterygota</taxon>
        <taxon>Neoptera</taxon>
        <taxon>Paraneoptera</taxon>
        <taxon>Hemiptera</taxon>
        <taxon>Sternorrhyncha</taxon>
        <taxon>Aleyrodoidea</taxon>
        <taxon>Aleyrodidae</taxon>
        <taxon>Aleyrodinae</taxon>
        <taxon>Bemisia</taxon>
    </lineage>
</organism>
<keyword evidence="3" id="KW-1185">Reference proteome</keyword>